<dbReference type="InterPro" id="IPR003399">
    <property type="entry name" value="Mce/MlaD"/>
</dbReference>
<evidence type="ECO:0000259" key="3">
    <source>
        <dbReference type="Pfam" id="PF02470"/>
    </source>
</evidence>
<keyword evidence="2" id="KW-0812">Transmembrane</keyword>
<evidence type="ECO:0000313" key="4">
    <source>
        <dbReference type="EMBL" id="UTI65751.1"/>
    </source>
</evidence>
<dbReference type="RefSeq" id="WP_254572429.1">
    <property type="nucleotide sequence ID" value="NZ_CP098502.1"/>
</dbReference>
<organism evidence="4 5">
    <name type="scientific">Paraconexibacter antarcticus</name>
    <dbReference type="NCBI Taxonomy" id="2949664"/>
    <lineage>
        <taxon>Bacteria</taxon>
        <taxon>Bacillati</taxon>
        <taxon>Actinomycetota</taxon>
        <taxon>Thermoleophilia</taxon>
        <taxon>Solirubrobacterales</taxon>
        <taxon>Paraconexibacteraceae</taxon>
        <taxon>Paraconexibacter</taxon>
    </lineage>
</organism>
<dbReference type="InterPro" id="IPR052336">
    <property type="entry name" value="MlaD_Phospholipid_Transporter"/>
</dbReference>
<feature type="domain" description="Mce/MlaD" evidence="3">
    <location>
        <begin position="48"/>
        <end position="126"/>
    </location>
</feature>
<dbReference type="PANTHER" id="PTHR33371:SF4">
    <property type="entry name" value="INTERMEMBRANE PHOSPHOLIPID TRANSPORT SYSTEM BINDING PROTEIN MLAD"/>
    <property type="match status" value="1"/>
</dbReference>
<gene>
    <name evidence="4" type="ORF">NBH00_05935</name>
</gene>
<dbReference type="Proteomes" id="UP001056035">
    <property type="component" value="Chromosome"/>
</dbReference>
<feature type="compositionally biased region" description="Low complexity" evidence="1">
    <location>
        <begin position="513"/>
        <end position="528"/>
    </location>
</feature>
<reference evidence="4 5" key="1">
    <citation type="submission" date="2022-06" db="EMBL/GenBank/DDBJ databases">
        <title>Paraconexibacter antarcticus.</title>
        <authorList>
            <person name="Kim C.S."/>
        </authorList>
    </citation>
    <scope>NUCLEOTIDE SEQUENCE [LARGE SCALE GENOMIC DNA]</scope>
    <source>
        <strain evidence="4 5">02-257</strain>
    </source>
</reference>
<sequence length="547" mass="57548">MTDRKATARMRRRHGGANPVTVGALVLGVIVVLTYLGFTKHVPFTHGFRVKAVFTEANSIRKNSPVRIAGVNVGKVKDVQREPGTTAAVVTMELQDKALPIHKDATLKIRPRIFLEGNFFVDLKPGTPQTPTIGDGDTIPVTQTATPVQLDQVLTALQASSRDDLQAALKGFGDGLTVKPSAAEDAQQDPDVRGKTGAQALNSSLRTGGDALKNLSIVNEATLGTQQHDLGRLIHGLGTVTKALDRNESDLQGFVTNFNTTMASLASESGSLKSTVRLLGPTLSTAKGALTSLDAAFPNTRAFARDILPGVRETPATIKAAFPWIRQTRGLLQQSELRGLTQDLRPTTANLSKVVDTSLKLLPQIDLVAQCATKVVLPAGDEKIDDGALSTGAENYKEFWYAMVGLAGEGMNFDGNGGYVRFAVGGGDQTISTGKIGGALGDTFFGKSNSKAMGTRPAYPGHRPPYNPDVPCKDQRVPDFNTATVGPADGSTATRSAPATSAVAREAVAQVRSAGAPASPATSSGKTSLTDEIASRLNPFRTARAGK</sequence>
<name>A0ABY5DUR8_9ACTN</name>
<dbReference type="Pfam" id="PF02470">
    <property type="entry name" value="MlaD"/>
    <property type="match status" value="1"/>
</dbReference>
<dbReference type="EMBL" id="CP098502">
    <property type="protein sequence ID" value="UTI65751.1"/>
    <property type="molecule type" value="Genomic_DNA"/>
</dbReference>
<accession>A0ABY5DUR8</accession>
<keyword evidence="5" id="KW-1185">Reference proteome</keyword>
<feature type="region of interest" description="Disordered" evidence="1">
    <location>
        <begin position="481"/>
        <end position="547"/>
    </location>
</feature>
<feature type="transmembrane region" description="Helical" evidence="2">
    <location>
        <begin position="20"/>
        <end position="38"/>
    </location>
</feature>
<dbReference type="PANTHER" id="PTHR33371">
    <property type="entry name" value="INTERMEMBRANE PHOSPHOLIPID TRANSPORT SYSTEM BINDING PROTEIN MLAD-RELATED"/>
    <property type="match status" value="1"/>
</dbReference>
<evidence type="ECO:0000313" key="5">
    <source>
        <dbReference type="Proteomes" id="UP001056035"/>
    </source>
</evidence>
<proteinExistence type="predicted"/>
<evidence type="ECO:0000256" key="1">
    <source>
        <dbReference type="SAM" id="MobiDB-lite"/>
    </source>
</evidence>
<keyword evidence="2" id="KW-1133">Transmembrane helix</keyword>
<protein>
    <submittedName>
        <fullName evidence="4">MlaD family protein</fullName>
    </submittedName>
</protein>
<feature type="compositionally biased region" description="Low complexity" evidence="1">
    <location>
        <begin position="491"/>
        <end position="504"/>
    </location>
</feature>
<evidence type="ECO:0000256" key="2">
    <source>
        <dbReference type="SAM" id="Phobius"/>
    </source>
</evidence>
<keyword evidence="2" id="KW-0472">Membrane</keyword>